<evidence type="ECO:0000313" key="1">
    <source>
        <dbReference type="EMBL" id="MPC36529.1"/>
    </source>
</evidence>
<dbReference type="Proteomes" id="UP000324222">
    <property type="component" value="Unassembled WGS sequence"/>
</dbReference>
<accession>A0A5B7ETX5</accession>
<organism evidence="1 2">
    <name type="scientific">Portunus trituberculatus</name>
    <name type="common">Swimming crab</name>
    <name type="synonym">Neptunus trituberculatus</name>
    <dbReference type="NCBI Taxonomy" id="210409"/>
    <lineage>
        <taxon>Eukaryota</taxon>
        <taxon>Metazoa</taxon>
        <taxon>Ecdysozoa</taxon>
        <taxon>Arthropoda</taxon>
        <taxon>Crustacea</taxon>
        <taxon>Multicrustacea</taxon>
        <taxon>Malacostraca</taxon>
        <taxon>Eumalacostraca</taxon>
        <taxon>Eucarida</taxon>
        <taxon>Decapoda</taxon>
        <taxon>Pleocyemata</taxon>
        <taxon>Brachyura</taxon>
        <taxon>Eubrachyura</taxon>
        <taxon>Portunoidea</taxon>
        <taxon>Portunidae</taxon>
        <taxon>Portuninae</taxon>
        <taxon>Portunus</taxon>
    </lineage>
</organism>
<evidence type="ECO:0000313" key="2">
    <source>
        <dbReference type="Proteomes" id="UP000324222"/>
    </source>
</evidence>
<comment type="caution">
    <text evidence="1">The sequence shown here is derived from an EMBL/GenBank/DDBJ whole genome shotgun (WGS) entry which is preliminary data.</text>
</comment>
<reference evidence="1 2" key="1">
    <citation type="submission" date="2019-05" db="EMBL/GenBank/DDBJ databases">
        <title>Another draft genome of Portunus trituberculatus and its Hox gene families provides insights of decapod evolution.</title>
        <authorList>
            <person name="Jeong J.-H."/>
            <person name="Song I."/>
            <person name="Kim S."/>
            <person name="Choi T."/>
            <person name="Kim D."/>
            <person name="Ryu S."/>
            <person name="Kim W."/>
        </authorList>
    </citation>
    <scope>NUCLEOTIDE SEQUENCE [LARGE SCALE GENOMIC DNA]</scope>
    <source>
        <tissue evidence="1">Muscle</tissue>
    </source>
</reference>
<protein>
    <submittedName>
        <fullName evidence="1">Uncharacterized protein</fullName>
    </submittedName>
</protein>
<gene>
    <name evidence="1" type="ORF">E2C01_029991</name>
</gene>
<keyword evidence="2" id="KW-1185">Reference proteome</keyword>
<sequence length="97" mass="10737">MTREASRRAQNLDPRCVKPAVRRPSSSAFVPTSKPACHPRVTTVFSTSQFLFYDLFPCLHDGLLTMLASDRRLEGAGGCSTQHFIGSSHWSQTLTNP</sequence>
<dbReference type="EMBL" id="VSRR010003541">
    <property type="protein sequence ID" value="MPC36529.1"/>
    <property type="molecule type" value="Genomic_DNA"/>
</dbReference>
<proteinExistence type="predicted"/>
<dbReference type="AlphaFoldDB" id="A0A5B7ETX5"/>
<name>A0A5B7ETX5_PORTR</name>